<dbReference type="GO" id="GO:0016117">
    <property type="term" value="P:carotenoid biosynthetic process"/>
    <property type="evidence" value="ECO:0007669"/>
    <property type="project" value="UniProtKB-KW"/>
</dbReference>
<dbReference type="GO" id="GO:0016491">
    <property type="term" value="F:oxidoreductase activity"/>
    <property type="evidence" value="ECO:0007669"/>
    <property type="project" value="UniProtKB-KW"/>
</dbReference>
<evidence type="ECO:0000313" key="12">
    <source>
        <dbReference type="EMBL" id="MXQ55458.1"/>
    </source>
</evidence>
<evidence type="ECO:0000256" key="3">
    <source>
        <dbReference type="ARBA" id="ARBA00023002"/>
    </source>
</evidence>
<accession>A0A6I4VY91</accession>
<dbReference type="EMBL" id="WUUL01000014">
    <property type="protein sequence ID" value="MXQ55458.1"/>
    <property type="molecule type" value="Genomic_DNA"/>
</dbReference>
<dbReference type="Pfam" id="PF01593">
    <property type="entry name" value="Amino_oxidase"/>
    <property type="match status" value="1"/>
</dbReference>
<evidence type="ECO:0000256" key="9">
    <source>
        <dbReference type="ARBA" id="ARBA00048532"/>
    </source>
</evidence>
<dbReference type="NCBIfam" id="TIGR02734">
    <property type="entry name" value="crtI_fam"/>
    <property type="match status" value="1"/>
</dbReference>
<evidence type="ECO:0000256" key="4">
    <source>
        <dbReference type="ARBA" id="ARBA00037901"/>
    </source>
</evidence>
<dbReference type="PANTHER" id="PTHR43734">
    <property type="entry name" value="PHYTOENE DESATURASE"/>
    <property type="match status" value="1"/>
</dbReference>
<keyword evidence="2 10" id="KW-0125">Carotenoid biosynthesis</keyword>
<protein>
    <recommendedName>
        <fullName evidence="6">4,4'-diaponeurosporene oxygenase</fullName>
    </recommendedName>
    <alternativeName>
        <fullName evidence="7">4,4'-diaponeurosporene oxidase</fullName>
    </alternativeName>
    <alternativeName>
        <fullName evidence="8">Carotenoid oxidase</fullName>
    </alternativeName>
</protein>
<sequence length="497" mass="56817">MARGVVIGGGISGLVSAAILSAHGHDVVLLEKQPTLGGKLQEVKIDGYHFDFEPSMITMPWIFERVFREAGKTIDPMLRFIPLAVNSRNFFESGTVIDLTSDPDYMIEQLHAFSPENRQGFIDYLNESARLYQIADENFFENAAINRSELLSFQWMKTFLSVYPFLTMDAFHRRFFDDPRLLAMMNRYATYVGSSPYRAPAALGFFAYLELVQGVYYVEGGNYRLIEAFERLAMDLNVHIFHNTPAEQIIVKSDNLFEVKTEKYLWDCDFVISSVDIATFRGLMETETKKSKPTNQQSSSGFLCLLGIDEKYKHLHHHNYFYPLDYSREYVDIFEQGEWSLSPTLHVSYSGFSESTRAPKGSNLAIHVNVPSYDSNNRLHQEDYYESYRDFIVHWLETKLGLANLGKSIVTEKCYGPKELEALIGTKHTVIDRVNASSFFQPNIKDKRVDGLYYTDSSTHIGGGIAMSVINALNTVQVVEEDLARKEKKVWLTGMEY</sequence>
<dbReference type="Proteomes" id="UP000430692">
    <property type="component" value="Unassembled WGS sequence"/>
</dbReference>
<comment type="pathway">
    <text evidence="4">Carotenoid biosynthesis; staphyloxanthin biosynthesis; staphyloxanthin from farnesyl diphosphate: step 3/5.</text>
</comment>
<name>A0A6I4VY91_9BACL</name>
<dbReference type="RefSeq" id="WP_160802808.1">
    <property type="nucleotide sequence ID" value="NZ_WUUL01000014.1"/>
</dbReference>
<reference evidence="12 13" key="1">
    <citation type="submission" date="2019-12" db="EMBL/GenBank/DDBJ databases">
        <title>Whole-genome analyses of novel actinobacteria.</title>
        <authorList>
            <person name="Sahin N."/>
            <person name="Saygin H."/>
        </authorList>
    </citation>
    <scope>NUCLEOTIDE SEQUENCE [LARGE SCALE GENOMIC DNA]</scope>
    <source>
        <strain evidence="12 13">KC615</strain>
    </source>
</reference>
<organism evidence="12 13">
    <name type="scientific">Shimazuella alba</name>
    <dbReference type="NCBI Taxonomy" id="2690964"/>
    <lineage>
        <taxon>Bacteria</taxon>
        <taxon>Bacillati</taxon>
        <taxon>Bacillota</taxon>
        <taxon>Bacilli</taxon>
        <taxon>Bacillales</taxon>
        <taxon>Thermoactinomycetaceae</taxon>
        <taxon>Shimazuella</taxon>
    </lineage>
</organism>
<comment type="cofactor">
    <cofactor evidence="1">
        <name>FAD</name>
        <dbReference type="ChEBI" id="CHEBI:57692"/>
    </cofactor>
</comment>
<comment type="caution">
    <text evidence="12">The sequence shown here is derived from an EMBL/GenBank/DDBJ whole genome shotgun (WGS) entry which is preliminary data.</text>
</comment>
<comment type="similarity">
    <text evidence="5">Belongs to the carotenoid/retinoid oxidoreductase family. CrtP subfamily.</text>
</comment>
<evidence type="ECO:0000256" key="5">
    <source>
        <dbReference type="ARBA" id="ARBA00038194"/>
    </source>
</evidence>
<evidence type="ECO:0000313" key="13">
    <source>
        <dbReference type="Proteomes" id="UP000430692"/>
    </source>
</evidence>
<evidence type="ECO:0000256" key="10">
    <source>
        <dbReference type="RuleBase" id="RU362075"/>
    </source>
</evidence>
<evidence type="ECO:0000256" key="1">
    <source>
        <dbReference type="ARBA" id="ARBA00001974"/>
    </source>
</evidence>
<proteinExistence type="inferred from homology"/>
<comment type="catalytic activity">
    <reaction evidence="9">
        <text>all-trans-4,4'-diaponeurosporene + 2 AH2 + 2 O2 = 4,4'-diaponeurosporenal + 2 A + 3 H2O</text>
        <dbReference type="Rhea" id="RHEA:56104"/>
        <dbReference type="ChEBI" id="CHEBI:13193"/>
        <dbReference type="ChEBI" id="CHEBI:15377"/>
        <dbReference type="ChEBI" id="CHEBI:15379"/>
        <dbReference type="ChEBI" id="CHEBI:17499"/>
        <dbReference type="ChEBI" id="CHEBI:62743"/>
        <dbReference type="ChEBI" id="CHEBI:79065"/>
    </reaction>
</comment>
<evidence type="ECO:0000256" key="2">
    <source>
        <dbReference type="ARBA" id="ARBA00022746"/>
    </source>
</evidence>
<feature type="domain" description="Amine oxidase" evidence="11">
    <location>
        <begin position="11"/>
        <end position="476"/>
    </location>
</feature>
<evidence type="ECO:0000256" key="8">
    <source>
        <dbReference type="ARBA" id="ARBA00042619"/>
    </source>
</evidence>
<evidence type="ECO:0000256" key="7">
    <source>
        <dbReference type="ARBA" id="ARBA00041900"/>
    </source>
</evidence>
<dbReference type="SUPFAM" id="SSF51905">
    <property type="entry name" value="FAD/NAD(P)-binding domain"/>
    <property type="match status" value="1"/>
</dbReference>
<gene>
    <name evidence="12" type="primary">crtI</name>
    <name evidence="12" type="ORF">GSM42_17385</name>
</gene>
<dbReference type="Gene3D" id="3.50.50.60">
    <property type="entry name" value="FAD/NAD(P)-binding domain"/>
    <property type="match status" value="2"/>
</dbReference>
<keyword evidence="13" id="KW-1185">Reference proteome</keyword>
<dbReference type="InterPro" id="IPR036188">
    <property type="entry name" value="FAD/NAD-bd_sf"/>
</dbReference>
<keyword evidence="3 10" id="KW-0560">Oxidoreductase</keyword>
<dbReference type="PANTHER" id="PTHR43734:SF7">
    <property type="entry name" value="4,4'-DIAPONEUROSPORENE OXYGENASE"/>
    <property type="match status" value="1"/>
</dbReference>
<evidence type="ECO:0000259" key="11">
    <source>
        <dbReference type="Pfam" id="PF01593"/>
    </source>
</evidence>
<dbReference type="AlphaFoldDB" id="A0A6I4VY91"/>
<dbReference type="InterPro" id="IPR014105">
    <property type="entry name" value="Carotenoid/retinoid_OxRdtase"/>
</dbReference>
<evidence type="ECO:0000256" key="6">
    <source>
        <dbReference type="ARBA" id="ARBA00039159"/>
    </source>
</evidence>
<dbReference type="InterPro" id="IPR002937">
    <property type="entry name" value="Amino_oxidase"/>
</dbReference>